<keyword evidence="3" id="KW-0862">Zinc</keyword>
<proteinExistence type="inferred from homology"/>
<protein>
    <submittedName>
        <fullName evidence="6">GFA family protein</fullName>
    </submittedName>
</protein>
<evidence type="ECO:0000259" key="5">
    <source>
        <dbReference type="PROSITE" id="PS51891"/>
    </source>
</evidence>
<sequence>MVEGGCFCKRIRYIIANGAYPSVICHCTMCRHVHAAPYVTWLVVPVAQFEYVTGTPTALASSTDGTRYFCSSCGTHVACSNTGHTDIIDVAIGSLDKPEAFPPTLSIYTNTQLPNHPTLEIKP</sequence>
<dbReference type="AlphaFoldDB" id="A0A972W0C9"/>
<dbReference type="GO" id="GO:0016846">
    <property type="term" value="F:carbon-sulfur lyase activity"/>
    <property type="evidence" value="ECO:0007669"/>
    <property type="project" value="InterPro"/>
</dbReference>
<dbReference type="Proteomes" id="UP000754644">
    <property type="component" value="Unassembled WGS sequence"/>
</dbReference>
<dbReference type="EMBL" id="JABMOJ010000585">
    <property type="protein sequence ID" value="NQV66806.1"/>
    <property type="molecule type" value="Genomic_DNA"/>
</dbReference>
<dbReference type="PANTHER" id="PTHR33337">
    <property type="entry name" value="GFA DOMAIN-CONTAINING PROTEIN"/>
    <property type="match status" value="1"/>
</dbReference>
<evidence type="ECO:0000313" key="7">
    <source>
        <dbReference type="Proteomes" id="UP000754644"/>
    </source>
</evidence>
<keyword evidence="2" id="KW-0479">Metal-binding</keyword>
<dbReference type="PROSITE" id="PS51891">
    <property type="entry name" value="CENP_V_GFA"/>
    <property type="match status" value="1"/>
</dbReference>
<evidence type="ECO:0000256" key="3">
    <source>
        <dbReference type="ARBA" id="ARBA00022833"/>
    </source>
</evidence>
<dbReference type="GO" id="GO:0046872">
    <property type="term" value="F:metal ion binding"/>
    <property type="evidence" value="ECO:0007669"/>
    <property type="project" value="UniProtKB-KW"/>
</dbReference>
<dbReference type="SUPFAM" id="SSF51316">
    <property type="entry name" value="Mss4-like"/>
    <property type="match status" value="1"/>
</dbReference>
<dbReference type="Pfam" id="PF04828">
    <property type="entry name" value="GFA"/>
    <property type="match status" value="1"/>
</dbReference>
<name>A0A972W0C9_9GAMM</name>
<comment type="caution">
    <text evidence="6">The sequence shown here is derived from an EMBL/GenBank/DDBJ whole genome shotgun (WGS) entry which is preliminary data.</text>
</comment>
<evidence type="ECO:0000256" key="1">
    <source>
        <dbReference type="ARBA" id="ARBA00005495"/>
    </source>
</evidence>
<organism evidence="6 7">
    <name type="scientific">SAR86 cluster bacterium</name>
    <dbReference type="NCBI Taxonomy" id="2030880"/>
    <lineage>
        <taxon>Bacteria</taxon>
        <taxon>Pseudomonadati</taxon>
        <taxon>Pseudomonadota</taxon>
        <taxon>Gammaproteobacteria</taxon>
        <taxon>SAR86 cluster</taxon>
    </lineage>
</organism>
<dbReference type="Gene3D" id="3.90.1590.10">
    <property type="entry name" value="glutathione-dependent formaldehyde- activating enzyme (gfa)"/>
    <property type="match status" value="1"/>
</dbReference>
<keyword evidence="4" id="KW-0456">Lyase</keyword>
<evidence type="ECO:0000313" key="6">
    <source>
        <dbReference type="EMBL" id="NQV66806.1"/>
    </source>
</evidence>
<accession>A0A972W0C9</accession>
<evidence type="ECO:0000256" key="2">
    <source>
        <dbReference type="ARBA" id="ARBA00022723"/>
    </source>
</evidence>
<dbReference type="InterPro" id="IPR006913">
    <property type="entry name" value="CENP-V/GFA"/>
</dbReference>
<feature type="domain" description="CENP-V/GFA" evidence="5">
    <location>
        <begin position="2"/>
        <end position="109"/>
    </location>
</feature>
<comment type="similarity">
    <text evidence="1">Belongs to the Gfa family.</text>
</comment>
<gene>
    <name evidence="6" type="ORF">HQ497_15710</name>
</gene>
<reference evidence="6" key="1">
    <citation type="submission" date="2020-05" db="EMBL/GenBank/DDBJ databases">
        <title>Sulfur intermediates as new biogeochemical hubs in an aquatic model microbial ecosystem.</title>
        <authorList>
            <person name="Vigneron A."/>
        </authorList>
    </citation>
    <scope>NUCLEOTIDE SEQUENCE</scope>
    <source>
        <strain evidence="6">Bin.250</strain>
    </source>
</reference>
<evidence type="ECO:0000256" key="4">
    <source>
        <dbReference type="ARBA" id="ARBA00023239"/>
    </source>
</evidence>
<dbReference type="InterPro" id="IPR011057">
    <property type="entry name" value="Mss4-like_sf"/>
</dbReference>
<dbReference type="PANTHER" id="PTHR33337:SF40">
    <property type="entry name" value="CENP-V_GFA DOMAIN-CONTAINING PROTEIN-RELATED"/>
    <property type="match status" value="1"/>
</dbReference>